<protein>
    <recommendedName>
        <fullName evidence="6 7">Large ribosomal subunit protein uL18</fullName>
    </recommendedName>
</protein>
<dbReference type="PANTHER" id="PTHR12899:SF3">
    <property type="entry name" value="LARGE RIBOSOMAL SUBUNIT PROTEIN UL18M"/>
    <property type="match status" value="1"/>
</dbReference>
<dbReference type="EMBL" id="PCWN01000011">
    <property type="protein sequence ID" value="PIR03566.1"/>
    <property type="molecule type" value="Genomic_DNA"/>
</dbReference>
<dbReference type="GO" id="GO:0003735">
    <property type="term" value="F:structural constituent of ribosome"/>
    <property type="evidence" value="ECO:0007669"/>
    <property type="project" value="InterPro"/>
</dbReference>
<keyword evidence="3 7" id="KW-0694">RNA-binding</keyword>
<organism evidence="8 9">
    <name type="scientific">Candidatus Magasanikbacteria bacterium CG11_big_fil_rev_8_21_14_0_20_39_34</name>
    <dbReference type="NCBI Taxonomy" id="1974653"/>
    <lineage>
        <taxon>Bacteria</taxon>
        <taxon>Candidatus Magasanikiibacteriota</taxon>
    </lineage>
</organism>
<dbReference type="Proteomes" id="UP000229600">
    <property type="component" value="Unassembled WGS sequence"/>
</dbReference>
<dbReference type="GO" id="GO:0006412">
    <property type="term" value="P:translation"/>
    <property type="evidence" value="ECO:0007669"/>
    <property type="project" value="UniProtKB-UniRule"/>
</dbReference>
<dbReference type="AlphaFoldDB" id="A0A2H0N633"/>
<dbReference type="Gene3D" id="3.30.420.100">
    <property type="match status" value="1"/>
</dbReference>
<dbReference type="InterPro" id="IPR004389">
    <property type="entry name" value="Ribosomal_uL18_bac-type"/>
</dbReference>
<dbReference type="PANTHER" id="PTHR12899">
    <property type="entry name" value="39S RIBOSOMAL PROTEIN L18, MITOCHONDRIAL"/>
    <property type="match status" value="1"/>
</dbReference>
<comment type="similarity">
    <text evidence="1 7">Belongs to the universal ribosomal protein uL18 family.</text>
</comment>
<dbReference type="GO" id="GO:0008097">
    <property type="term" value="F:5S rRNA binding"/>
    <property type="evidence" value="ECO:0007669"/>
    <property type="project" value="TreeGrafter"/>
</dbReference>
<dbReference type="FunFam" id="3.30.420.100:FF:000001">
    <property type="entry name" value="50S ribosomal protein L18"/>
    <property type="match status" value="1"/>
</dbReference>
<evidence type="ECO:0000313" key="9">
    <source>
        <dbReference type="Proteomes" id="UP000229600"/>
    </source>
</evidence>
<evidence type="ECO:0000256" key="2">
    <source>
        <dbReference type="ARBA" id="ARBA00022730"/>
    </source>
</evidence>
<evidence type="ECO:0000313" key="8">
    <source>
        <dbReference type="EMBL" id="PIR03566.1"/>
    </source>
</evidence>
<dbReference type="Pfam" id="PF00861">
    <property type="entry name" value="Ribosomal_L18p"/>
    <property type="match status" value="1"/>
</dbReference>
<name>A0A2H0N633_9BACT</name>
<evidence type="ECO:0000256" key="4">
    <source>
        <dbReference type="ARBA" id="ARBA00022980"/>
    </source>
</evidence>
<keyword evidence="2 7" id="KW-0699">rRNA-binding</keyword>
<evidence type="ECO:0000256" key="3">
    <source>
        <dbReference type="ARBA" id="ARBA00022884"/>
    </source>
</evidence>
<evidence type="ECO:0000256" key="7">
    <source>
        <dbReference type="HAMAP-Rule" id="MF_01337"/>
    </source>
</evidence>
<dbReference type="GO" id="GO:0022625">
    <property type="term" value="C:cytosolic large ribosomal subunit"/>
    <property type="evidence" value="ECO:0007669"/>
    <property type="project" value="TreeGrafter"/>
</dbReference>
<dbReference type="InterPro" id="IPR057268">
    <property type="entry name" value="Ribosomal_L18"/>
</dbReference>
<accession>A0A2H0N633</accession>
<keyword evidence="5 7" id="KW-0687">Ribonucleoprotein</keyword>
<comment type="subunit">
    <text evidence="7">Part of the 50S ribosomal subunit; part of the 5S rRNA/L5/L18/L25 subcomplex. Contacts the 5S and 23S rRNAs.</text>
</comment>
<dbReference type="InterPro" id="IPR005484">
    <property type="entry name" value="Ribosomal_uL18_bac/plant/anim"/>
</dbReference>
<dbReference type="CDD" id="cd00432">
    <property type="entry name" value="Ribosomal_L18_L5e"/>
    <property type="match status" value="1"/>
</dbReference>
<evidence type="ECO:0000256" key="1">
    <source>
        <dbReference type="ARBA" id="ARBA00007116"/>
    </source>
</evidence>
<keyword evidence="4 7" id="KW-0689">Ribosomal protein</keyword>
<evidence type="ECO:0000256" key="5">
    <source>
        <dbReference type="ARBA" id="ARBA00023274"/>
    </source>
</evidence>
<proteinExistence type="inferred from homology"/>
<dbReference type="NCBIfam" id="TIGR00060">
    <property type="entry name" value="L18_bact"/>
    <property type="match status" value="1"/>
</dbReference>
<gene>
    <name evidence="7" type="primary">rplR</name>
    <name evidence="8" type="ORF">COV59_05245</name>
</gene>
<comment type="caution">
    <text evidence="8">The sequence shown here is derived from an EMBL/GenBank/DDBJ whole genome shotgun (WGS) entry which is preliminary data.</text>
</comment>
<reference evidence="8 9" key="1">
    <citation type="submission" date="2017-09" db="EMBL/GenBank/DDBJ databases">
        <title>Depth-based differentiation of microbial function through sediment-hosted aquifers and enrichment of novel symbionts in the deep terrestrial subsurface.</title>
        <authorList>
            <person name="Probst A.J."/>
            <person name="Ladd B."/>
            <person name="Jarett J.K."/>
            <person name="Geller-Mcgrath D.E."/>
            <person name="Sieber C.M."/>
            <person name="Emerson J.B."/>
            <person name="Anantharaman K."/>
            <person name="Thomas B.C."/>
            <person name="Malmstrom R."/>
            <person name="Stieglmeier M."/>
            <person name="Klingl A."/>
            <person name="Woyke T."/>
            <person name="Ryan C.M."/>
            <person name="Banfield J.F."/>
        </authorList>
    </citation>
    <scope>NUCLEOTIDE SEQUENCE [LARGE SCALE GENOMIC DNA]</scope>
    <source>
        <strain evidence="8">CG11_big_fil_rev_8_21_14_0_20_39_34</strain>
    </source>
</reference>
<evidence type="ECO:0000256" key="6">
    <source>
        <dbReference type="ARBA" id="ARBA00035197"/>
    </source>
</evidence>
<sequence>MNRSKLTRIELRARRHARVRAKVNGTSERPRLAVHKSLTSMYAQIIDDSQKKTLVGLHSKNHGKDGDAGERKGKVATSFLLGLAIAKKAKEAGVSTVVFDRGGYPYHGRVKAFAEGAREGGLIF</sequence>
<comment type="function">
    <text evidence="7">This is one of the proteins that bind and probably mediate the attachment of the 5S RNA into the large ribosomal subunit, where it forms part of the central protuberance.</text>
</comment>
<dbReference type="HAMAP" id="MF_01337_B">
    <property type="entry name" value="Ribosomal_uL18_B"/>
    <property type="match status" value="1"/>
</dbReference>
<dbReference type="SUPFAM" id="SSF53137">
    <property type="entry name" value="Translational machinery components"/>
    <property type="match status" value="1"/>
</dbReference>